<proteinExistence type="predicted"/>
<dbReference type="EMBL" id="JADGJW010000745">
    <property type="protein sequence ID" value="KAJ3213104.1"/>
    <property type="molecule type" value="Genomic_DNA"/>
</dbReference>
<dbReference type="Proteomes" id="UP001211065">
    <property type="component" value="Unassembled WGS sequence"/>
</dbReference>
<evidence type="ECO:0000313" key="2">
    <source>
        <dbReference type="Proteomes" id="UP001211065"/>
    </source>
</evidence>
<evidence type="ECO:0000313" key="1">
    <source>
        <dbReference type="EMBL" id="KAJ3213104.1"/>
    </source>
</evidence>
<dbReference type="AlphaFoldDB" id="A0AAD5XYE4"/>
<sequence length="147" mass="16430">MSRITITHGVVGGFMPPVPKKSAIIQVEDNGELSVTYNVKKDNSKEYNTFSGTVKDNSFVSFIDTLVSTFKTLPREDPPMSEDIYRFDHCISIDDGKGFRWENMPNQGCSVGRSTVQPTEEQRKQFKEACDGLFNLASSHAKTLVSE</sequence>
<organism evidence="1 2">
    <name type="scientific">Clydaea vesicula</name>
    <dbReference type="NCBI Taxonomy" id="447962"/>
    <lineage>
        <taxon>Eukaryota</taxon>
        <taxon>Fungi</taxon>
        <taxon>Fungi incertae sedis</taxon>
        <taxon>Chytridiomycota</taxon>
        <taxon>Chytridiomycota incertae sedis</taxon>
        <taxon>Chytridiomycetes</taxon>
        <taxon>Lobulomycetales</taxon>
        <taxon>Lobulomycetaceae</taxon>
        <taxon>Clydaea</taxon>
    </lineage>
</organism>
<keyword evidence="2" id="KW-1185">Reference proteome</keyword>
<name>A0AAD5XYE4_9FUNG</name>
<accession>A0AAD5XYE4</accession>
<gene>
    <name evidence="1" type="ORF">HK099_007568</name>
</gene>
<reference evidence="1" key="1">
    <citation type="submission" date="2020-05" db="EMBL/GenBank/DDBJ databases">
        <title>Phylogenomic resolution of chytrid fungi.</title>
        <authorList>
            <person name="Stajich J.E."/>
            <person name="Amses K."/>
            <person name="Simmons R."/>
            <person name="Seto K."/>
            <person name="Myers J."/>
            <person name="Bonds A."/>
            <person name="Quandt C.A."/>
            <person name="Barry K."/>
            <person name="Liu P."/>
            <person name="Grigoriev I."/>
            <person name="Longcore J.E."/>
            <person name="James T.Y."/>
        </authorList>
    </citation>
    <scope>NUCLEOTIDE SEQUENCE</scope>
    <source>
        <strain evidence="1">JEL0476</strain>
    </source>
</reference>
<protein>
    <submittedName>
        <fullName evidence="1">Uncharacterized protein</fullName>
    </submittedName>
</protein>
<comment type="caution">
    <text evidence="1">The sequence shown here is derived from an EMBL/GenBank/DDBJ whole genome shotgun (WGS) entry which is preliminary data.</text>
</comment>